<dbReference type="PANTHER" id="PTHR44749:SF1">
    <property type="entry name" value="TETRATRICOPEPTIDE-LIKE HELICAL DOMAIN-CONTAINING PROTEIN"/>
    <property type="match status" value="1"/>
</dbReference>
<name>A0AAV1DTV1_OLDCO</name>
<feature type="region of interest" description="Disordered" evidence="2">
    <location>
        <begin position="705"/>
        <end position="734"/>
    </location>
</feature>
<proteinExistence type="predicted"/>
<dbReference type="InterPro" id="IPR011990">
    <property type="entry name" value="TPR-like_helical_dom_sf"/>
</dbReference>
<feature type="repeat" description="TPR" evidence="1">
    <location>
        <begin position="460"/>
        <end position="493"/>
    </location>
</feature>
<feature type="repeat" description="TPR" evidence="1">
    <location>
        <begin position="290"/>
        <end position="323"/>
    </location>
</feature>
<protein>
    <submittedName>
        <fullName evidence="3">OLC1v1011523C3</fullName>
    </submittedName>
</protein>
<organism evidence="3 4">
    <name type="scientific">Oldenlandia corymbosa var. corymbosa</name>
    <dbReference type="NCBI Taxonomy" id="529605"/>
    <lineage>
        <taxon>Eukaryota</taxon>
        <taxon>Viridiplantae</taxon>
        <taxon>Streptophyta</taxon>
        <taxon>Embryophyta</taxon>
        <taxon>Tracheophyta</taxon>
        <taxon>Spermatophyta</taxon>
        <taxon>Magnoliopsida</taxon>
        <taxon>eudicotyledons</taxon>
        <taxon>Gunneridae</taxon>
        <taxon>Pentapetalae</taxon>
        <taxon>asterids</taxon>
        <taxon>lamiids</taxon>
        <taxon>Gentianales</taxon>
        <taxon>Rubiaceae</taxon>
        <taxon>Rubioideae</taxon>
        <taxon>Spermacoceae</taxon>
        <taxon>Hedyotis-Oldenlandia complex</taxon>
        <taxon>Oldenlandia</taxon>
    </lineage>
</organism>
<dbReference type="AlphaFoldDB" id="A0AAV1DTV1"/>
<evidence type="ECO:0000256" key="2">
    <source>
        <dbReference type="SAM" id="MobiDB-lite"/>
    </source>
</evidence>
<dbReference type="Pfam" id="PF14559">
    <property type="entry name" value="TPR_19"/>
    <property type="match status" value="1"/>
</dbReference>
<feature type="repeat" description="TPR" evidence="1">
    <location>
        <begin position="528"/>
        <end position="561"/>
    </location>
</feature>
<dbReference type="PANTHER" id="PTHR44749">
    <property type="entry name" value="SUPPRESSOR OF RPS4-RLD 1"/>
    <property type="match status" value="1"/>
</dbReference>
<sequence length="1048" mass="117480">MASAVAERIELAKLCSSKDWSKAIRVLDSLLAQSSNIQDICNRAFCYSQLELHKHVVKDCDKALQLDPAQLQAYILKGRAFSALGRKEEAVQTWEKGFEHALSSSANLQQLLQLEELLKNAKQSDSVASSLVVDSSESNQNAAESVPLVSIKTNETCENHNKSDGKLVSVGKSNDKLEISDAISDRSNTHIESKNTLPKNKKLHSQTNEIHEKQSNGTLRINNKGGIGESKDTSQSSIKMAVSNAETSSNMEVQSRSSYKIGSHDEWFEEPKKGKKFCVARVSKTKSINVDFRLSRGIAKVNEGNYAQAISIFDQILREDPTYPEALIGRGTAYAFRRELDAAIADFTEAIQLNPAAGEAWKRRGQARAALGESAAAISDLTKALEFEPDSEDILHERGIINFKFKDFTAAVEDLSACLKLDKCNKSAYTYLGLSLSAIGEYAKAEEAHKKAINLDRSFLEAWTHLAQLYQELSNSEKAFDCLEQILKIDSRYVKAYHIRGLLLHGMGEHKNAIKELSVGLSSESSNIECLYLRASCYHAVGEYREAVKDYDAALDVELDSMEKFVLQCMAFYQKEIALYTASKLNSEFCWFDIDGDIAPLFKEYWCKRLHPKNVCEKVYRQPTLRDSLRKAKLRKQEFTITKQKTLLLQLADSIGKKIQYFCPGFLPNRRQHRMAGLAAIEIAQKVSKAWRSLQLEWKQSSKGTAKSGRKVRRKEKLIASSQNRGGAGCSTSSFSELSTSYGSLEEKSSMKSILSWHDVYNMAVKWRQISEPCDPVVWVNKLSNEGFASGFGSHTPLVLGQAKVVRYFPNFPRMMNVAKVVIKERKYVCDEKDNLILLSDDVKLQKIMNAESCMDLYQTIGQNFWLSTWCNSTALDGKSLEGTRITLVKKDNGFDFAIRTPCTPARWEDFDLEMTAAWEALCDHHCSETFGSTDFDALENVREAILKMAYYWYNFMPLSRGSAVVGFVVLLGLLLAANMEYTGSIPKGVQVDWEAILNFDPEPFVASVKSWLYPSLKITNSWKGYPDVASTFETIGSVVHALSTYSD</sequence>
<keyword evidence="1" id="KW-0802">TPR repeat</keyword>
<dbReference type="InterPro" id="IPR019734">
    <property type="entry name" value="TPR_rpt"/>
</dbReference>
<evidence type="ECO:0000256" key="1">
    <source>
        <dbReference type="PROSITE-ProRule" id="PRU00339"/>
    </source>
</evidence>
<evidence type="ECO:0000313" key="4">
    <source>
        <dbReference type="Proteomes" id="UP001161247"/>
    </source>
</evidence>
<feature type="region of interest" description="Disordered" evidence="2">
    <location>
        <begin position="215"/>
        <end position="256"/>
    </location>
</feature>
<dbReference type="SMART" id="SM00028">
    <property type="entry name" value="TPR"/>
    <property type="match status" value="10"/>
</dbReference>
<feature type="repeat" description="TPR" evidence="1">
    <location>
        <begin position="358"/>
        <end position="391"/>
    </location>
</feature>
<feature type="compositionally biased region" description="Polar residues" evidence="2">
    <location>
        <begin position="233"/>
        <end position="256"/>
    </location>
</feature>
<dbReference type="SUPFAM" id="SSF48452">
    <property type="entry name" value="TPR-like"/>
    <property type="match status" value="2"/>
</dbReference>
<reference evidence="3" key="1">
    <citation type="submission" date="2023-03" db="EMBL/GenBank/DDBJ databases">
        <authorList>
            <person name="Julca I."/>
        </authorList>
    </citation>
    <scope>NUCLEOTIDE SEQUENCE</scope>
</reference>
<feature type="repeat" description="TPR" evidence="1">
    <location>
        <begin position="324"/>
        <end position="357"/>
    </location>
</feature>
<dbReference type="EMBL" id="OX459123">
    <property type="protein sequence ID" value="CAI9111321.1"/>
    <property type="molecule type" value="Genomic_DNA"/>
</dbReference>
<dbReference type="GO" id="GO:0045892">
    <property type="term" value="P:negative regulation of DNA-templated transcription"/>
    <property type="evidence" value="ECO:0007669"/>
    <property type="project" value="InterPro"/>
</dbReference>
<dbReference type="Gene3D" id="1.25.40.10">
    <property type="entry name" value="Tetratricopeptide repeat domain"/>
    <property type="match status" value="3"/>
</dbReference>
<evidence type="ECO:0000313" key="3">
    <source>
        <dbReference type="EMBL" id="CAI9111321.1"/>
    </source>
</evidence>
<gene>
    <name evidence="3" type="ORF">OLC1_LOCUS18762</name>
</gene>
<dbReference type="Pfam" id="PF13181">
    <property type="entry name" value="TPR_8"/>
    <property type="match status" value="3"/>
</dbReference>
<dbReference type="PROSITE" id="PS50005">
    <property type="entry name" value="TPR"/>
    <property type="match status" value="6"/>
</dbReference>
<dbReference type="Proteomes" id="UP001161247">
    <property type="component" value="Chromosome 6"/>
</dbReference>
<feature type="repeat" description="TPR" evidence="1">
    <location>
        <begin position="426"/>
        <end position="459"/>
    </location>
</feature>
<accession>A0AAV1DTV1</accession>
<keyword evidence="4" id="KW-1185">Reference proteome</keyword>
<dbReference type="InterPro" id="IPR044650">
    <property type="entry name" value="SRFR1-like"/>
</dbReference>